<dbReference type="AlphaFoldDB" id="A0A078LS94"/>
<protein>
    <submittedName>
        <fullName evidence="1">Uncharacterized protein</fullName>
    </submittedName>
</protein>
<evidence type="ECO:0000313" key="1">
    <source>
        <dbReference type="EMBL" id="CDZ86743.1"/>
    </source>
</evidence>
<dbReference type="EMBL" id="LK931339">
    <property type="protein sequence ID" value="CDZ86743.1"/>
    <property type="molecule type" value="Genomic_DNA"/>
</dbReference>
<proteinExistence type="predicted"/>
<gene>
    <name evidence="1" type="ORF">BN1086_04996</name>
</gene>
<dbReference type="PATRIC" id="fig|545.12.peg.5038"/>
<name>A0A078LS94_CITKO</name>
<accession>A0A078LS94</accession>
<reference evidence="1" key="1">
    <citation type="submission" date="2014-06" db="EMBL/GenBank/DDBJ databases">
        <authorList>
            <person name="Urmite Genomes Urmite Genomes"/>
        </authorList>
    </citation>
    <scope>NUCLEOTIDE SEQUENCE</scope>
</reference>
<organism evidence="1">
    <name type="scientific">Citrobacter koseri</name>
    <name type="common">Citrobacter diversus</name>
    <dbReference type="NCBI Taxonomy" id="545"/>
    <lineage>
        <taxon>Bacteria</taxon>
        <taxon>Pseudomonadati</taxon>
        <taxon>Pseudomonadota</taxon>
        <taxon>Gammaproteobacteria</taxon>
        <taxon>Enterobacterales</taxon>
        <taxon>Enterobacteriaceae</taxon>
        <taxon>Citrobacter</taxon>
    </lineage>
</organism>
<sequence>MPFDVAHELTILREQTRTIRKKQYRRSRLDRYTGELLQLHSAGASAAELRRWLREKRIRVALSTATRWLAKNGQG</sequence>